<evidence type="ECO:0000256" key="4">
    <source>
        <dbReference type="ARBA" id="ARBA00023062"/>
    </source>
</evidence>
<evidence type="ECO:0000256" key="3">
    <source>
        <dbReference type="ARBA" id="ARBA00023002"/>
    </source>
</evidence>
<dbReference type="EC" id="1.5.5.2" evidence="2 5"/>
<evidence type="ECO:0000256" key="5">
    <source>
        <dbReference type="RuleBase" id="RU364054"/>
    </source>
</evidence>
<feature type="domain" description="Proline dehydrogenase" evidence="7">
    <location>
        <begin position="256"/>
        <end position="509"/>
    </location>
</feature>
<keyword evidence="5" id="KW-0274">FAD</keyword>
<dbReference type="RefSeq" id="XP_002679862.1">
    <property type="nucleotide sequence ID" value="XM_002679816.1"/>
</dbReference>
<organism evidence="9">
    <name type="scientific">Naegleria gruberi</name>
    <name type="common">Amoeba</name>
    <dbReference type="NCBI Taxonomy" id="5762"/>
    <lineage>
        <taxon>Eukaryota</taxon>
        <taxon>Discoba</taxon>
        <taxon>Heterolobosea</taxon>
        <taxon>Tetramitia</taxon>
        <taxon>Eutetramitia</taxon>
        <taxon>Vahlkampfiidae</taxon>
        <taxon>Naegleria</taxon>
    </lineage>
</organism>
<keyword evidence="3 5" id="KW-0560">Oxidoreductase</keyword>
<comment type="cofactor">
    <cofactor evidence="5">
        <name>FAD</name>
        <dbReference type="ChEBI" id="CHEBI:57692"/>
    </cofactor>
</comment>
<dbReference type="InParanoid" id="D2V853"/>
<dbReference type="EMBL" id="GG738856">
    <property type="protein sequence ID" value="EFC47118.1"/>
    <property type="molecule type" value="Genomic_DNA"/>
</dbReference>
<dbReference type="eggNOG" id="KOG0186">
    <property type="taxonomic scope" value="Eukaryota"/>
</dbReference>
<dbReference type="AlphaFoldDB" id="D2V853"/>
<evidence type="ECO:0000256" key="6">
    <source>
        <dbReference type="SAM" id="MobiDB-lite"/>
    </source>
</evidence>
<keyword evidence="5" id="KW-0285">Flavoprotein</keyword>
<comment type="similarity">
    <text evidence="1 5">Belongs to the proline oxidase family.</text>
</comment>
<dbReference type="GO" id="GO:0010133">
    <property type="term" value="P:L-proline catabolic process to L-glutamate"/>
    <property type="evidence" value="ECO:0007669"/>
    <property type="project" value="TreeGrafter"/>
</dbReference>
<dbReference type="OMA" id="DFEDKHA"/>
<evidence type="ECO:0000256" key="2">
    <source>
        <dbReference type="ARBA" id="ARBA00012695"/>
    </source>
</evidence>
<dbReference type="Proteomes" id="UP000006671">
    <property type="component" value="Unassembled WGS sequence"/>
</dbReference>
<evidence type="ECO:0000313" key="8">
    <source>
        <dbReference type="EMBL" id="EFC47118.1"/>
    </source>
</evidence>
<accession>D2V853</accession>
<reference evidence="8 9" key="1">
    <citation type="journal article" date="2010" name="Cell">
        <title>The genome of Naegleria gruberi illuminates early eukaryotic versatility.</title>
        <authorList>
            <person name="Fritz-Laylin L.K."/>
            <person name="Prochnik S.E."/>
            <person name="Ginger M.L."/>
            <person name="Dacks J.B."/>
            <person name="Carpenter M.L."/>
            <person name="Field M.C."/>
            <person name="Kuo A."/>
            <person name="Paredez A."/>
            <person name="Chapman J."/>
            <person name="Pham J."/>
            <person name="Shu S."/>
            <person name="Neupane R."/>
            <person name="Cipriano M."/>
            <person name="Mancuso J."/>
            <person name="Tu H."/>
            <person name="Salamov A."/>
            <person name="Lindquist E."/>
            <person name="Shapiro H."/>
            <person name="Lucas S."/>
            <person name="Grigoriev I.V."/>
            <person name="Cande W.Z."/>
            <person name="Fulton C."/>
            <person name="Rokhsar D.S."/>
            <person name="Dawson S.C."/>
        </authorList>
    </citation>
    <scope>NUCLEOTIDE SEQUENCE [LARGE SCALE GENOMIC DNA]</scope>
    <source>
        <strain evidence="8 9">NEG-M</strain>
    </source>
</reference>
<keyword evidence="9" id="KW-1185">Reference proteome</keyword>
<gene>
    <name evidence="8" type="ORF">NAEGRDRAFT_47435</name>
</gene>
<comment type="function">
    <text evidence="5">Converts proline to delta-1-pyrroline-5-carboxylate.</text>
</comment>
<keyword evidence="4 5" id="KW-0642">Proline metabolism</keyword>
<dbReference type="SUPFAM" id="SSF51730">
    <property type="entry name" value="FAD-linked oxidoreductase"/>
    <property type="match status" value="1"/>
</dbReference>
<dbReference type="GO" id="GO:0004657">
    <property type="term" value="F:proline dehydrogenase activity"/>
    <property type="evidence" value="ECO:0007669"/>
    <property type="project" value="UniProtKB-EC"/>
</dbReference>
<dbReference type="GeneID" id="8861295"/>
<dbReference type="FunCoup" id="D2V853">
    <property type="interactions" value="216"/>
</dbReference>
<dbReference type="PANTHER" id="PTHR13914">
    <property type="entry name" value="PROLINE OXIDASE"/>
    <property type="match status" value="1"/>
</dbReference>
<protein>
    <recommendedName>
        <fullName evidence="2 5">Proline dehydrogenase</fullName>
        <ecNumber evidence="2 5">1.5.5.2</ecNumber>
    </recommendedName>
</protein>
<dbReference type="STRING" id="5762.D2V853"/>
<feature type="region of interest" description="Disordered" evidence="6">
    <location>
        <begin position="1"/>
        <end position="31"/>
    </location>
</feature>
<name>D2V853_NAEGR</name>
<dbReference type="VEuPathDB" id="AmoebaDB:NAEGRDRAFT_47435"/>
<dbReference type="KEGG" id="ngr:NAEGRDRAFT_47435"/>
<comment type="catalytic activity">
    <reaction evidence="5">
        <text>L-proline + a quinone = (S)-1-pyrroline-5-carboxylate + a quinol + H(+)</text>
        <dbReference type="Rhea" id="RHEA:23784"/>
        <dbReference type="ChEBI" id="CHEBI:15378"/>
        <dbReference type="ChEBI" id="CHEBI:17388"/>
        <dbReference type="ChEBI" id="CHEBI:24646"/>
        <dbReference type="ChEBI" id="CHEBI:60039"/>
        <dbReference type="ChEBI" id="CHEBI:132124"/>
        <dbReference type="EC" id="1.5.5.2"/>
    </reaction>
</comment>
<sequence length="558" mass="62969">MMRGTNLQQQEATSSSATTEDISTSTIVNNQQDGGIATQEKKWTSGNTSIDFSKVELYYDQVSSWQLLKTYTALTSCRLPGVRTIGAEILEKGGPVVSQAVKYSYFQYFCGGETLPKTKKAIVDVTQNKKMHCILDYSVEGPVQPLETSVINVDSSEVVEDSICKVIAESIEFMGEQNRAMKRDGINEPLPCPFGVVKVTGISSCILLERLSKILCYVQLFPESEHAKKLLNTNIYFFGDIASDVSTFDLMKEYTVKQYPRTVAFNLNENTPPEPLSQVELTKLGRVIQRLTMLCDACVKNGMSLLVDAEQTYYQAAIDQLYMMMSIKYNNKEILKNRQTPVVYNTYQMYLKDALHRLQFDYHFLTQNGLHHGSKLVRGAYMKSETIRSNEMGIPYPFQQTLLETHVNYVRGVEFCLDNLYSEGNIGVLICSHNQDTLGMSSRLLTEKYGFEKKDPRVMFAQLYGMGDNLSHALVYHGYNVGKYVPFGSVTDVMPYLARRLIENGDMLSGSTVETQRIRSEIVRRAAIYSKAVYSKIVQFMEERKNQSSPPPTATASQ</sequence>
<evidence type="ECO:0000256" key="1">
    <source>
        <dbReference type="ARBA" id="ARBA00005869"/>
    </source>
</evidence>
<dbReference type="InterPro" id="IPR002872">
    <property type="entry name" value="Proline_DH_dom"/>
</dbReference>
<evidence type="ECO:0000313" key="9">
    <source>
        <dbReference type="Proteomes" id="UP000006671"/>
    </source>
</evidence>
<dbReference type="Pfam" id="PF01619">
    <property type="entry name" value="Pro_dh"/>
    <property type="match status" value="1"/>
</dbReference>
<dbReference type="GO" id="GO:0005739">
    <property type="term" value="C:mitochondrion"/>
    <property type="evidence" value="ECO:0007669"/>
    <property type="project" value="TreeGrafter"/>
</dbReference>
<dbReference type="GO" id="GO:0071949">
    <property type="term" value="F:FAD binding"/>
    <property type="evidence" value="ECO:0007669"/>
    <property type="project" value="TreeGrafter"/>
</dbReference>
<dbReference type="InterPro" id="IPR029041">
    <property type="entry name" value="FAD-linked_oxidoreductase-like"/>
</dbReference>
<dbReference type="OrthoDB" id="5464at2759"/>
<evidence type="ECO:0000259" key="7">
    <source>
        <dbReference type="Pfam" id="PF01619"/>
    </source>
</evidence>
<dbReference type="Gene3D" id="3.20.20.220">
    <property type="match status" value="1"/>
</dbReference>
<proteinExistence type="inferred from homology"/>
<dbReference type="InterPro" id="IPR015659">
    <property type="entry name" value="Proline_oxidase"/>
</dbReference>
<dbReference type="PANTHER" id="PTHR13914:SF0">
    <property type="entry name" value="PROLINE DEHYDROGENASE 1, MITOCHONDRIAL"/>
    <property type="match status" value="1"/>
</dbReference>